<evidence type="ECO:0000256" key="1">
    <source>
        <dbReference type="SAM" id="MobiDB-lite"/>
    </source>
</evidence>
<feature type="compositionally biased region" description="Polar residues" evidence="1">
    <location>
        <begin position="618"/>
        <end position="627"/>
    </location>
</feature>
<dbReference type="AlphaFoldDB" id="A0A9W4IUA7"/>
<feature type="region of interest" description="Disordered" evidence="1">
    <location>
        <begin position="477"/>
        <end position="528"/>
    </location>
</feature>
<gene>
    <name evidence="2" type="ORF">PSALAMII_LOCUS2875</name>
</gene>
<feature type="compositionally biased region" description="Polar residues" evidence="1">
    <location>
        <begin position="485"/>
        <end position="523"/>
    </location>
</feature>
<comment type="caution">
    <text evidence="2">The sequence shown here is derived from an EMBL/GenBank/DDBJ whole genome shotgun (WGS) entry which is preliminary data.</text>
</comment>
<reference evidence="2" key="1">
    <citation type="submission" date="2021-07" db="EMBL/GenBank/DDBJ databases">
        <authorList>
            <person name="Branca A.L. A."/>
        </authorList>
    </citation>
    <scope>NUCLEOTIDE SEQUENCE</scope>
</reference>
<accession>A0A9W4IUA7</accession>
<feature type="region of interest" description="Disordered" evidence="1">
    <location>
        <begin position="124"/>
        <end position="270"/>
    </location>
</feature>
<dbReference type="OrthoDB" id="166803at2759"/>
<feature type="region of interest" description="Disordered" evidence="1">
    <location>
        <begin position="729"/>
        <end position="764"/>
    </location>
</feature>
<evidence type="ECO:0000313" key="2">
    <source>
        <dbReference type="EMBL" id="CAG8342984.1"/>
    </source>
</evidence>
<feature type="compositionally biased region" description="Basic residues" evidence="1">
    <location>
        <begin position="686"/>
        <end position="695"/>
    </location>
</feature>
<feature type="compositionally biased region" description="Basic and acidic residues" evidence="1">
    <location>
        <begin position="669"/>
        <end position="685"/>
    </location>
</feature>
<evidence type="ECO:0000313" key="3">
    <source>
        <dbReference type="Proteomes" id="UP001152592"/>
    </source>
</evidence>
<sequence length="764" mass="83416">MSNGLALASFMYPTWNPPIARSVPNGTGTRTSSDCVLCGQGCRLTSRSPGCDLICQFPIWCGHIWPRSPPPSPQLCGGQCSPACHQALIQIVYHSGHRPCCACPQTGRSKSESTCLASCASEAMGNSQSSPAKDESRRANRLSKPLTKRLSVPPPEPEPEPDNSSFGSGLIGWQNPWVGHNISSPVEKRGSYPKKAEIPPTLFETESPEESPTEEQGLNYNPAIERRRSARPRLMTAGSRRTSYQSETCSQTSPVSEQAPSRASSTRTALQRHNSAVYDNTATSSNTHFLVGNQRFSLTRRRSLLTRPGVATRRASASIRRVPSPIGEPEHQNHDNVASTTLQWPLPLTQRAPSPVRPTSPTDTRYTQLGALKLGSLRVVNASPCPSDRTTLSGTSAPVAGLGLEDLEVAAPNRGATLEIPCLPDLKKSDDLPGSPFSFENSPTITVAPRAKTLFPTYPEDEGILLFDDTRTQLEKSASGAGLARSTSRSLNKSDSGYSSATSVHSMQRSRTQSSAGSQTSVSCGGDSVKSVWVSNGPMYDRSGVEMQRQLSVQSKPENYSRLHLTATRWYDASNDPAPLATSRSRRSTLCAPRYTEYTPRDFTVEVRPSGVEPPYLSQPQQRQQGLTRGPFYGDRLSVALSEGPPSSSSSSATWNSHSSQQTMTGSNERLRKSASEYSMHEGFYHHHSRTKSRSGRVWTKKPGVEAPPLPTILSPGYLQDDLDHELNIEVVNSEPMRGRPRSRSQDYRRRRLSKPRPQADTCI</sequence>
<feature type="region of interest" description="Disordered" evidence="1">
    <location>
        <begin position="602"/>
        <end position="713"/>
    </location>
</feature>
<feature type="compositionally biased region" description="Polar residues" evidence="1">
    <location>
        <begin position="239"/>
        <end position="270"/>
    </location>
</feature>
<name>A0A9W4IUA7_9EURO</name>
<feature type="compositionally biased region" description="Basic and acidic residues" evidence="1">
    <location>
        <begin position="186"/>
        <end position="197"/>
    </location>
</feature>
<protein>
    <submittedName>
        <fullName evidence="2">Uncharacterized protein</fullName>
    </submittedName>
</protein>
<feature type="compositionally biased region" description="Basic residues" evidence="1">
    <location>
        <begin position="739"/>
        <end position="755"/>
    </location>
</feature>
<proteinExistence type="predicted"/>
<organism evidence="2 3">
    <name type="scientific">Penicillium salamii</name>
    <dbReference type="NCBI Taxonomy" id="1612424"/>
    <lineage>
        <taxon>Eukaryota</taxon>
        <taxon>Fungi</taxon>
        <taxon>Dikarya</taxon>
        <taxon>Ascomycota</taxon>
        <taxon>Pezizomycotina</taxon>
        <taxon>Eurotiomycetes</taxon>
        <taxon>Eurotiomycetidae</taxon>
        <taxon>Eurotiales</taxon>
        <taxon>Aspergillaceae</taxon>
        <taxon>Penicillium</taxon>
    </lineage>
</organism>
<dbReference type="EMBL" id="CAJVPD010000111">
    <property type="protein sequence ID" value="CAG8342984.1"/>
    <property type="molecule type" value="Genomic_DNA"/>
</dbReference>
<feature type="compositionally biased region" description="Low complexity" evidence="1">
    <location>
        <begin position="638"/>
        <end position="660"/>
    </location>
</feature>
<dbReference type="Proteomes" id="UP001152592">
    <property type="component" value="Unassembled WGS sequence"/>
</dbReference>